<name>A0A1I0GEF6_9BACI</name>
<dbReference type="Proteomes" id="UP000198618">
    <property type="component" value="Unassembled WGS sequence"/>
</dbReference>
<protein>
    <submittedName>
        <fullName evidence="1">Uncharacterized protein</fullName>
    </submittedName>
</protein>
<organism evidence="1 2">
    <name type="scientific">Oceanobacillus limi</name>
    <dbReference type="NCBI Taxonomy" id="930131"/>
    <lineage>
        <taxon>Bacteria</taxon>
        <taxon>Bacillati</taxon>
        <taxon>Bacillota</taxon>
        <taxon>Bacilli</taxon>
        <taxon>Bacillales</taxon>
        <taxon>Bacillaceae</taxon>
        <taxon>Oceanobacillus</taxon>
    </lineage>
</organism>
<dbReference type="EMBL" id="FOHE01000021">
    <property type="protein sequence ID" value="SET69193.1"/>
    <property type="molecule type" value="Genomic_DNA"/>
</dbReference>
<reference evidence="1 2" key="1">
    <citation type="submission" date="2016-10" db="EMBL/GenBank/DDBJ databases">
        <authorList>
            <person name="de Groot N.N."/>
        </authorList>
    </citation>
    <scope>NUCLEOTIDE SEQUENCE [LARGE SCALE GENOMIC DNA]</scope>
    <source>
        <strain evidence="1 2">IBRC-M 10780</strain>
    </source>
</reference>
<sequence length="145" mass="16717">MQLELGYSIQVFLEDKTGIPSVLIYDGIKLPDEKPFITVEQMQNNLTAISKQNESIATTFRFQLGLYARTHAERSSKQDEIRELFLFEDIPLYNETGGLTSGFFNVSITNEVPIIPEDISDQTRMHRLYFDIEVERISHKNKGEI</sequence>
<evidence type="ECO:0000313" key="1">
    <source>
        <dbReference type="EMBL" id="SET69193.1"/>
    </source>
</evidence>
<gene>
    <name evidence="1" type="ORF">SAMN05216389_12110</name>
</gene>
<proteinExistence type="predicted"/>
<evidence type="ECO:0000313" key="2">
    <source>
        <dbReference type="Proteomes" id="UP000198618"/>
    </source>
</evidence>
<dbReference type="AlphaFoldDB" id="A0A1I0GEF6"/>
<accession>A0A1I0GEF6</accession>
<dbReference type="STRING" id="930131.SAMN05216389_12110"/>
<dbReference type="OrthoDB" id="2943053at2"/>
<dbReference type="RefSeq" id="WP_090872031.1">
    <property type="nucleotide sequence ID" value="NZ_FOHE01000021.1"/>
</dbReference>
<keyword evidence="2" id="KW-1185">Reference proteome</keyword>